<accession>A0A225WRL0</accession>
<evidence type="ECO:0000313" key="2">
    <source>
        <dbReference type="EMBL" id="OWZ20221.1"/>
    </source>
</evidence>
<gene>
    <name evidence="1" type="ORF">PHMEG_0005389</name>
    <name evidence="2" type="ORF">PHMEG_0005396</name>
</gene>
<reference evidence="2" key="3">
    <citation type="submission" date="2017-03" db="EMBL/GenBank/DDBJ databases">
        <authorList>
            <person name="Afonso C.L."/>
            <person name="Miller P.J."/>
            <person name="Scott M.A."/>
            <person name="Spackman E."/>
            <person name="Goraichik I."/>
            <person name="Dimitrov K.M."/>
            <person name="Suarez D.L."/>
            <person name="Swayne D.E."/>
        </authorList>
    </citation>
    <scope>NUCLEOTIDE SEQUENCE</scope>
    <source>
        <strain evidence="2">Zdho120</strain>
    </source>
</reference>
<keyword evidence="3" id="KW-1185">Reference proteome</keyword>
<proteinExistence type="predicted"/>
<sequence length="126" mass="13958">MFGLKPAPLVYQQVINNSRWGFMRLLPEEKAEVDQEAPLVYQQVINNSRWGFVRLLPEEKAEVDQEVLNYLRLDPQDDGPPGCGTLGCTGCENDHTPQLLPNLAGCHSGPVARPKQADIIGTTLFA</sequence>
<dbReference type="OrthoDB" id="2286242at2759"/>
<dbReference type="Proteomes" id="UP000198211">
    <property type="component" value="Unassembled WGS sequence"/>
</dbReference>
<dbReference type="EMBL" id="NBNE01000348">
    <property type="protein sequence ID" value="OWZ20221.1"/>
    <property type="molecule type" value="Genomic_DNA"/>
</dbReference>
<dbReference type="AlphaFoldDB" id="A0A225WRL0"/>
<dbReference type="EMBL" id="NBNE01000348">
    <property type="protein sequence ID" value="OWZ20214.1"/>
    <property type="molecule type" value="Genomic_DNA"/>
</dbReference>
<name>A0A225WRL0_9STRA</name>
<reference evidence="3" key="2">
    <citation type="submission" date="2017-03" db="EMBL/GenBank/DDBJ databases">
        <title>Phytopthora megakarya and P. palmivora, two closely related causual agents of cacao black pod achieved similar genome size and gene model numbers by different mechanisms.</title>
        <authorList>
            <person name="Ali S."/>
            <person name="Shao J."/>
            <person name="Larry D.J."/>
            <person name="Kronmiller B."/>
            <person name="Shen D."/>
            <person name="Strem M.D."/>
            <person name="Melnick R.L."/>
            <person name="Guiltinan M.J."/>
            <person name="Tyler B.M."/>
            <person name="Meinhardt L.W."/>
            <person name="Bailey B.A."/>
        </authorList>
    </citation>
    <scope>NUCLEOTIDE SEQUENCE [LARGE SCALE GENOMIC DNA]</scope>
    <source>
        <strain evidence="3">zdho120</strain>
    </source>
</reference>
<evidence type="ECO:0000313" key="3">
    <source>
        <dbReference type="Proteomes" id="UP000198211"/>
    </source>
</evidence>
<organism evidence="2 3">
    <name type="scientific">Phytophthora megakarya</name>
    <dbReference type="NCBI Taxonomy" id="4795"/>
    <lineage>
        <taxon>Eukaryota</taxon>
        <taxon>Sar</taxon>
        <taxon>Stramenopiles</taxon>
        <taxon>Oomycota</taxon>
        <taxon>Peronosporomycetes</taxon>
        <taxon>Peronosporales</taxon>
        <taxon>Peronosporaceae</taxon>
        <taxon>Phytophthora</taxon>
    </lineage>
</organism>
<comment type="caution">
    <text evidence="2">The sequence shown here is derived from an EMBL/GenBank/DDBJ whole genome shotgun (WGS) entry which is preliminary data.</text>
</comment>
<evidence type="ECO:0000313" key="1">
    <source>
        <dbReference type="EMBL" id="OWZ20214.1"/>
    </source>
</evidence>
<reference evidence="2" key="1">
    <citation type="journal article" date="2017" name="Genome Biol. Evol.">
        <title>Phytophthora megakarya and P. palmivora, closely related causal agents of cacao black pod rot, underwent increases in genome sizes and gene numbers by different mechanisms.</title>
        <authorList>
            <person name="Ali S.S."/>
            <person name="Shao J."/>
            <person name="Lary D.J."/>
            <person name="Kronmiller B."/>
            <person name="Shen D."/>
            <person name="Strem M.D."/>
            <person name="Amoako-Attah I."/>
            <person name="Akrofi A.Y."/>
            <person name="Begoude B.A."/>
            <person name="Ten Hoopen G.M."/>
            <person name="Coulibaly K."/>
            <person name="Kebe B.I."/>
            <person name="Melnick R.L."/>
            <person name="Guiltinan M.J."/>
            <person name="Tyler B.M."/>
            <person name="Meinhardt L.W."/>
            <person name="Bailey B.A."/>
        </authorList>
    </citation>
    <scope>NUCLEOTIDE SEQUENCE</scope>
    <source>
        <strain evidence="2">Zdho120</strain>
    </source>
</reference>
<protein>
    <submittedName>
        <fullName evidence="2">Uncharacterized protein</fullName>
    </submittedName>
</protein>